<dbReference type="Pfam" id="PF00135">
    <property type="entry name" value="COesterase"/>
    <property type="match status" value="1"/>
</dbReference>
<dbReference type="STRING" id="60169.A0A1V6N8R4"/>
<evidence type="ECO:0000313" key="5">
    <source>
        <dbReference type="EMBL" id="OQD61035.1"/>
    </source>
</evidence>
<dbReference type="OrthoDB" id="408631at2759"/>
<dbReference type="PANTHER" id="PTHR11559">
    <property type="entry name" value="CARBOXYLESTERASE"/>
    <property type="match status" value="1"/>
</dbReference>
<evidence type="ECO:0000259" key="4">
    <source>
        <dbReference type="Pfam" id="PF00135"/>
    </source>
</evidence>
<dbReference type="GO" id="GO:0017000">
    <property type="term" value="P:antibiotic biosynthetic process"/>
    <property type="evidence" value="ECO:0007669"/>
    <property type="project" value="UniProtKB-ARBA"/>
</dbReference>
<dbReference type="InterPro" id="IPR019826">
    <property type="entry name" value="Carboxylesterase_B_AS"/>
</dbReference>
<dbReference type="PROSITE" id="PS00941">
    <property type="entry name" value="CARBOXYLESTERASE_B_2"/>
    <property type="match status" value="1"/>
</dbReference>
<dbReference type="PROSITE" id="PS00122">
    <property type="entry name" value="CARBOXYLESTERASE_B_1"/>
    <property type="match status" value="1"/>
</dbReference>
<comment type="caution">
    <text evidence="5">The sequence shown here is derived from an EMBL/GenBank/DDBJ whole genome shotgun (WGS) entry which is preliminary data.</text>
</comment>
<evidence type="ECO:0000256" key="3">
    <source>
        <dbReference type="RuleBase" id="RU361235"/>
    </source>
</evidence>
<dbReference type="SUPFAM" id="SSF53474">
    <property type="entry name" value="alpha/beta-Hydrolases"/>
    <property type="match status" value="1"/>
</dbReference>
<dbReference type="Proteomes" id="UP000191408">
    <property type="component" value="Unassembled WGS sequence"/>
</dbReference>
<dbReference type="GO" id="GO:0072330">
    <property type="term" value="P:monocarboxylic acid biosynthetic process"/>
    <property type="evidence" value="ECO:0007669"/>
    <property type="project" value="UniProtKB-ARBA"/>
</dbReference>
<reference evidence="6" key="1">
    <citation type="journal article" date="2017" name="Nat. Microbiol.">
        <title>Global analysis of biosynthetic gene clusters reveals vast potential of secondary metabolite production in Penicillium species.</title>
        <authorList>
            <person name="Nielsen J.C."/>
            <person name="Grijseels S."/>
            <person name="Prigent S."/>
            <person name="Ji B."/>
            <person name="Dainat J."/>
            <person name="Nielsen K.F."/>
            <person name="Frisvad J.C."/>
            <person name="Workman M."/>
            <person name="Nielsen J."/>
        </authorList>
    </citation>
    <scope>NUCLEOTIDE SEQUENCE [LARGE SCALE GENOMIC DNA]</scope>
    <source>
        <strain evidence="6">IBT 4502</strain>
    </source>
</reference>
<dbReference type="EC" id="3.1.1.-" evidence="3"/>
<dbReference type="EMBL" id="MDYM01000019">
    <property type="protein sequence ID" value="OQD61035.1"/>
    <property type="molecule type" value="Genomic_DNA"/>
</dbReference>
<dbReference type="InterPro" id="IPR002018">
    <property type="entry name" value="CarbesteraseB"/>
</dbReference>
<name>A0A1V6N8R4_PENPO</name>
<proteinExistence type="inferred from homology"/>
<keyword evidence="6" id="KW-1185">Reference proteome</keyword>
<gene>
    <name evidence="5" type="ORF">PENPOL_c019G04765</name>
</gene>
<evidence type="ECO:0000256" key="2">
    <source>
        <dbReference type="ARBA" id="ARBA00022801"/>
    </source>
</evidence>
<evidence type="ECO:0000313" key="6">
    <source>
        <dbReference type="Proteomes" id="UP000191408"/>
    </source>
</evidence>
<keyword evidence="2 3" id="KW-0378">Hydrolase</keyword>
<sequence>MHSLLLPRKLYWSSLPYVFISFCFSGIKMVIVLLLTLASACLASKLPVVDLGYELHQAISFNSSHGLYNFSNIRYAAPPVGDLRFQAPILPKQNREHIQNGSVGRICPQAAPLWSTNVQPAFLLSYFYNQSFSLSTNISSYGYKPAEQDPRTTEDCLFLDVVVPQKIFERTKGKAAVSRKNLAPVLVWIYGGGYVAGEKSSSDPTGLIQRSRLGNDDGIVYVALNYRLGAFGWLGGDSITANGTANAALHDQRFALDWVYKNIHLFGGDASRVTVMGESAGAGSILHQITAYGGTRGAAPFQQAILQSPGWVPVIGEEQQEDTLQQFLGILNVSTIEQARKLPSDKLIAANAYQVATKSQWGQFTYGPVVDGSFVPALPGQLLLSGDFDHHLNIMVGHNANEGLVFTSPDSVNSTGLAIQMKTLSPNTPTNVSDFVLDVLYPPVYNGSYGYTDSIARTAVVISDLIFQCNTDYINRAFYNETYAYEFSIPPALHGQDVSYTFYNNGSSSSPSGVANVTVALAMQDYFTSFVQHGAPKSRLAPVFRKHGQHAQLINIGNHTIQPTQDPTNNARCRFWQTAPYYKPT</sequence>
<feature type="domain" description="Carboxylesterase type B" evidence="4">
    <location>
        <begin position="65"/>
        <end position="576"/>
    </location>
</feature>
<evidence type="ECO:0000256" key="1">
    <source>
        <dbReference type="ARBA" id="ARBA00005964"/>
    </source>
</evidence>
<accession>A0A1V6N8R4</accession>
<dbReference type="Gene3D" id="3.40.50.1820">
    <property type="entry name" value="alpha/beta hydrolase"/>
    <property type="match status" value="1"/>
</dbReference>
<dbReference type="AlphaFoldDB" id="A0A1V6N8R4"/>
<protein>
    <recommendedName>
        <fullName evidence="3">Carboxylic ester hydrolase</fullName>
        <ecNumber evidence="3">3.1.1.-</ecNumber>
    </recommendedName>
</protein>
<organism evidence="5 6">
    <name type="scientific">Penicillium polonicum</name>
    <dbReference type="NCBI Taxonomy" id="60169"/>
    <lineage>
        <taxon>Eukaryota</taxon>
        <taxon>Fungi</taxon>
        <taxon>Dikarya</taxon>
        <taxon>Ascomycota</taxon>
        <taxon>Pezizomycotina</taxon>
        <taxon>Eurotiomycetes</taxon>
        <taxon>Eurotiomycetidae</taxon>
        <taxon>Eurotiales</taxon>
        <taxon>Aspergillaceae</taxon>
        <taxon>Penicillium</taxon>
    </lineage>
</organism>
<dbReference type="InterPro" id="IPR029058">
    <property type="entry name" value="AB_hydrolase_fold"/>
</dbReference>
<comment type="similarity">
    <text evidence="1 3">Belongs to the type-B carboxylesterase/lipase family.</text>
</comment>
<dbReference type="InterPro" id="IPR019819">
    <property type="entry name" value="Carboxylesterase_B_CS"/>
</dbReference>
<dbReference type="InterPro" id="IPR050309">
    <property type="entry name" value="Type-B_Carboxylest/Lipase"/>
</dbReference>
<dbReference type="GO" id="GO:0016787">
    <property type="term" value="F:hydrolase activity"/>
    <property type="evidence" value="ECO:0007669"/>
    <property type="project" value="UniProtKB-KW"/>
</dbReference>